<dbReference type="Proteomes" id="UP000773614">
    <property type="component" value="Unassembled WGS sequence"/>
</dbReference>
<feature type="binding site" evidence="5">
    <location>
        <position position="68"/>
    </location>
    <ligand>
        <name>substrate</name>
    </ligand>
</feature>
<feature type="binding site" evidence="6">
    <location>
        <position position="155"/>
    </location>
    <ligand>
        <name>Mg(2+)</name>
        <dbReference type="ChEBI" id="CHEBI:18420"/>
    </ligand>
</feature>
<evidence type="ECO:0000313" key="8">
    <source>
        <dbReference type="EMBL" id="MYZ48171.1"/>
    </source>
</evidence>
<keyword evidence="8" id="KW-0456">Lyase</keyword>
<evidence type="ECO:0000256" key="1">
    <source>
        <dbReference type="ARBA" id="ARBA00001946"/>
    </source>
</evidence>
<evidence type="ECO:0000256" key="3">
    <source>
        <dbReference type="ARBA" id="ARBA00022723"/>
    </source>
</evidence>
<organism evidence="8 9">
    <name type="scientific">Propylenella binzhouense</name>
    <dbReference type="NCBI Taxonomy" id="2555902"/>
    <lineage>
        <taxon>Bacteria</taxon>
        <taxon>Pseudomonadati</taxon>
        <taxon>Pseudomonadota</taxon>
        <taxon>Alphaproteobacteria</taxon>
        <taxon>Hyphomicrobiales</taxon>
        <taxon>Propylenellaceae</taxon>
        <taxon>Propylenella</taxon>
    </lineage>
</organism>
<reference evidence="8" key="1">
    <citation type="submission" date="2019-03" db="EMBL/GenBank/DDBJ databases">
        <title>Afifella sp. nov., isolated from activated sludge.</title>
        <authorList>
            <person name="Li Q."/>
            <person name="Liu Y."/>
        </authorList>
    </citation>
    <scope>NUCLEOTIDE SEQUENCE</scope>
    <source>
        <strain evidence="8">L72</strain>
    </source>
</reference>
<evidence type="ECO:0000313" key="9">
    <source>
        <dbReference type="Proteomes" id="UP000773614"/>
    </source>
</evidence>
<dbReference type="InterPro" id="IPR011206">
    <property type="entry name" value="Citrate_lyase_beta/mcl1/mcl2"/>
</dbReference>
<evidence type="ECO:0000256" key="5">
    <source>
        <dbReference type="PIRSR" id="PIRSR015582-1"/>
    </source>
</evidence>
<dbReference type="PIRSF" id="PIRSF015582">
    <property type="entry name" value="Cit_lyase_B"/>
    <property type="match status" value="1"/>
</dbReference>
<keyword evidence="3 6" id="KW-0479">Metal-binding</keyword>
<evidence type="ECO:0000259" key="7">
    <source>
        <dbReference type="Pfam" id="PF03328"/>
    </source>
</evidence>
<dbReference type="RefSeq" id="WP_161140522.1">
    <property type="nucleotide sequence ID" value="NZ_SPKJ01000030.1"/>
</dbReference>
<gene>
    <name evidence="8" type="ORF">E4O86_10660</name>
</gene>
<dbReference type="PANTHER" id="PTHR32308:SF10">
    <property type="entry name" value="CITRATE LYASE SUBUNIT BETA"/>
    <property type="match status" value="1"/>
</dbReference>
<dbReference type="Pfam" id="PF03328">
    <property type="entry name" value="HpcH_HpaI"/>
    <property type="match status" value="1"/>
</dbReference>
<dbReference type="OrthoDB" id="9800547at2"/>
<evidence type="ECO:0000256" key="4">
    <source>
        <dbReference type="ARBA" id="ARBA00022842"/>
    </source>
</evidence>
<dbReference type="InterPro" id="IPR005000">
    <property type="entry name" value="Aldolase/citrate-lyase_domain"/>
</dbReference>
<name>A0A964WTN7_9HYPH</name>
<comment type="caution">
    <text evidence="8">The sequence shown here is derived from an EMBL/GenBank/DDBJ whole genome shotgun (WGS) entry which is preliminary data.</text>
</comment>
<proteinExistence type="inferred from homology"/>
<sequence>MTKFRPRRSVLYVPADKPRAIEKARTLAADAIILDLEDAVLPETKAETREALRVAVASLKGEREVIVRVNGLETDFATEDMLAAVGAGADAILVPKITGAADVRTAAAALADADSSARLWVMMETPKALLSVAEIAAAAEDSAVPLDCLVLGTNDIVLETRVAARRDRAPLVPWLSDVVLAARAFGLDVIDGVLNDFRDAARLEEECRQARDLGMDGKSVIHPSQIETANRIFTPGEAEIAEARAIVEAFARPENAGRGVIAVDGQMVERLHLGQAERLLGFAEAFARRGAA</sequence>
<evidence type="ECO:0000256" key="6">
    <source>
        <dbReference type="PIRSR" id="PIRSR015582-2"/>
    </source>
</evidence>
<dbReference type="GO" id="GO:0006107">
    <property type="term" value="P:oxaloacetate metabolic process"/>
    <property type="evidence" value="ECO:0007669"/>
    <property type="project" value="TreeGrafter"/>
</dbReference>
<dbReference type="InterPro" id="IPR015813">
    <property type="entry name" value="Pyrv/PenolPyrv_kinase-like_dom"/>
</dbReference>
<accession>A0A964WTN7</accession>
<keyword evidence="4 6" id="KW-0460">Magnesium</keyword>
<evidence type="ECO:0000256" key="2">
    <source>
        <dbReference type="ARBA" id="ARBA00005568"/>
    </source>
</evidence>
<feature type="binding site" evidence="6">
    <location>
        <position position="124"/>
    </location>
    <ligand>
        <name>Mg(2+)</name>
        <dbReference type="ChEBI" id="CHEBI:18420"/>
    </ligand>
</feature>
<dbReference type="Gene3D" id="3.20.20.60">
    <property type="entry name" value="Phosphoenolpyruvate-binding domains"/>
    <property type="match status" value="1"/>
</dbReference>
<dbReference type="GO" id="GO:0016829">
    <property type="term" value="F:lyase activity"/>
    <property type="evidence" value="ECO:0007669"/>
    <property type="project" value="UniProtKB-KW"/>
</dbReference>
<feature type="domain" description="HpcH/HpaI aldolase/citrate lyase" evidence="7">
    <location>
        <begin position="8"/>
        <end position="223"/>
    </location>
</feature>
<dbReference type="PANTHER" id="PTHR32308">
    <property type="entry name" value="LYASE BETA SUBUNIT, PUTATIVE (AFU_ORTHOLOGUE AFUA_4G13030)-RELATED"/>
    <property type="match status" value="1"/>
</dbReference>
<comment type="similarity">
    <text evidence="2">Belongs to the HpcH/HpaI aldolase family.</text>
</comment>
<dbReference type="EMBL" id="SPKJ01000030">
    <property type="protein sequence ID" value="MYZ48171.1"/>
    <property type="molecule type" value="Genomic_DNA"/>
</dbReference>
<dbReference type="AlphaFoldDB" id="A0A964WTN7"/>
<dbReference type="GO" id="GO:0000287">
    <property type="term" value="F:magnesium ion binding"/>
    <property type="evidence" value="ECO:0007669"/>
    <property type="project" value="TreeGrafter"/>
</dbReference>
<comment type="cofactor">
    <cofactor evidence="1">
        <name>Mg(2+)</name>
        <dbReference type="ChEBI" id="CHEBI:18420"/>
    </cofactor>
</comment>
<protein>
    <submittedName>
        <fullName evidence="8">CoA ester lyase</fullName>
    </submittedName>
</protein>
<dbReference type="InterPro" id="IPR040442">
    <property type="entry name" value="Pyrv_kinase-like_dom_sf"/>
</dbReference>
<feature type="binding site" evidence="5">
    <location>
        <position position="124"/>
    </location>
    <ligand>
        <name>substrate</name>
    </ligand>
</feature>
<keyword evidence="9" id="KW-1185">Reference proteome</keyword>
<dbReference type="SUPFAM" id="SSF51621">
    <property type="entry name" value="Phosphoenolpyruvate/pyruvate domain"/>
    <property type="match status" value="1"/>
</dbReference>